<proteinExistence type="predicted"/>
<gene>
    <name evidence="5" type="ORF">HMPREF9421_0971</name>
</gene>
<accession>E7SA85</accession>
<dbReference type="PANTHER" id="PTHR43479:SF7">
    <property type="entry name" value="TETR-FAMILY TRANSCRIPTIONAL REGULATOR"/>
    <property type="match status" value="1"/>
</dbReference>
<evidence type="ECO:0000256" key="1">
    <source>
        <dbReference type="ARBA" id="ARBA00023125"/>
    </source>
</evidence>
<evidence type="ECO:0000313" key="5">
    <source>
        <dbReference type="EMBL" id="EFV99559.1"/>
    </source>
</evidence>
<evidence type="ECO:0000256" key="3">
    <source>
        <dbReference type="SAM" id="MobiDB-lite"/>
    </source>
</evidence>
<dbReference type="InterPro" id="IPR039532">
    <property type="entry name" value="TetR_C_Firmicutes"/>
</dbReference>
<evidence type="ECO:0000259" key="4">
    <source>
        <dbReference type="PROSITE" id="PS50977"/>
    </source>
</evidence>
<dbReference type="Gene3D" id="1.10.357.10">
    <property type="entry name" value="Tetracycline Repressor, domain 2"/>
    <property type="match status" value="1"/>
</dbReference>
<feature type="domain" description="HTH tetR-type" evidence="4">
    <location>
        <begin position="22"/>
        <end position="82"/>
    </location>
</feature>
<keyword evidence="1 2" id="KW-0238">DNA-binding</keyword>
<dbReference type="AlphaFoldDB" id="E7SA85"/>
<dbReference type="eggNOG" id="COG1309">
    <property type="taxonomic scope" value="Bacteria"/>
</dbReference>
<dbReference type="InterPro" id="IPR050624">
    <property type="entry name" value="HTH-type_Tx_Regulator"/>
</dbReference>
<protein>
    <submittedName>
        <fullName evidence="5">Transcriptional regulator, TetR family</fullName>
    </submittedName>
</protein>
<reference evidence="5 6" key="1">
    <citation type="submission" date="2010-12" db="EMBL/GenBank/DDBJ databases">
        <authorList>
            <person name="Muzny D."/>
            <person name="Qin X."/>
            <person name="Deng J."/>
            <person name="Jiang H."/>
            <person name="Liu Y."/>
            <person name="Qu J."/>
            <person name="Song X.-Z."/>
            <person name="Zhang L."/>
            <person name="Thornton R."/>
            <person name="Coyle M."/>
            <person name="Francisco L."/>
            <person name="Jackson L."/>
            <person name="Javaid M."/>
            <person name="Korchina V."/>
            <person name="Kovar C."/>
            <person name="Mata R."/>
            <person name="Mathew T."/>
            <person name="Ngo R."/>
            <person name="Nguyen L."/>
            <person name="Nguyen N."/>
            <person name="Okwuonu G."/>
            <person name="Ongeri F."/>
            <person name="Pham C."/>
            <person name="Simmons D."/>
            <person name="Wilczek-Boney K."/>
            <person name="Hale W."/>
            <person name="Jakkamsetti A."/>
            <person name="Pham P."/>
            <person name="Ruth R."/>
            <person name="San Lucas F."/>
            <person name="Warren J."/>
            <person name="Zhang J."/>
            <person name="Zhao Z."/>
            <person name="Zhou C."/>
            <person name="Zhu D."/>
            <person name="Lee S."/>
            <person name="Bess C."/>
            <person name="Blankenburg K."/>
            <person name="Forbes L."/>
            <person name="Fu Q."/>
            <person name="Gubbala S."/>
            <person name="Hirani K."/>
            <person name="Jayaseelan J.C."/>
            <person name="Lara F."/>
            <person name="Munidasa M."/>
            <person name="Palculict T."/>
            <person name="Patil S."/>
            <person name="Pu L.-L."/>
            <person name="Saada N."/>
            <person name="Tang L."/>
            <person name="Weissenberger G."/>
            <person name="Zhu Y."/>
            <person name="Hemphill L."/>
            <person name="Shang Y."/>
            <person name="Youmans B."/>
            <person name="Ayvaz T."/>
            <person name="Ross M."/>
            <person name="Santibanez J."/>
            <person name="Aqrawi P."/>
            <person name="Gross S."/>
            <person name="Joshi V."/>
            <person name="Fowler G."/>
            <person name="Nazareth L."/>
            <person name="Reid J."/>
            <person name="Worley K."/>
            <person name="Petrosino J."/>
            <person name="Highlander S."/>
            <person name="Gibbs R."/>
        </authorList>
    </citation>
    <scope>NUCLEOTIDE SEQUENCE [LARGE SCALE GENOMIC DNA]</scope>
    <source>
        <strain evidence="5 6">ATCC 700641</strain>
    </source>
</reference>
<evidence type="ECO:0000256" key="2">
    <source>
        <dbReference type="PROSITE-ProRule" id="PRU00335"/>
    </source>
</evidence>
<organism evidence="5 6">
    <name type="scientific">Streptococcus australis ATCC 700641</name>
    <dbReference type="NCBI Taxonomy" id="888833"/>
    <lineage>
        <taxon>Bacteria</taxon>
        <taxon>Bacillati</taxon>
        <taxon>Bacillota</taxon>
        <taxon>Bacilli</taxon>
        <taxon>Lactobacillales</taxon>
        <taxon>Streptococcaceae</taxon>
        <taxon>Streptococcus</taxon>
    </lineage>
</organism>
<dbReference type="Pfam" id="PF14278">
    <property type="entry name" value="TetR_C_8"/>
    <property type="match status" value="1"/>
</dbReference>
<dbReference type="PANTHER" id="PTHR43479">
    <property type="entry name" value="ACREF/ENVCD OPERON REPRESSOR-RELATED"/>
    <property type="match status" value="1"/>
</dbReference>
<dbReference type="EMBL" id="AEQR01000018">
    <property type="protein sequence ID" value="EFV99559.1"/>
    <property type="molecule type" value="Genomic_DNA"/>
</dbReference>
<dbReference type="PROSITE" id="PS50977">
    <property type="entry name" value="HTH_TETR_2"/>
    <property type="match status" value="1"/>
</dbReference>
<dbReference type="InterPro" id="IPR009057">
    <property type="entry name" value="Homeodomain-like_sf"/>
</dbReference>
<feature type="DNA-binding region" description="H-T-H motif" evidence="2">
    <location>
        <begin position="45"/>
        <end position="64"/>
    </location>
</feature>
<dbReference type="Proteomes" id="UP000002814">
    <property type="component" value="Unassembled WGS sequence"/>
</dbReference>
<feature type="region of interest" description="Disordered" evidence="3">
    <location>
        <begin position="1"/>
        <end position="23"/>
    </location>
</feature>
<evidence type="ECO:0000313" key="6">
    <source>
        <dbReference type="Proteomes" id="UP000002814"/>
    </source>
</evidence>
<sequence length="200" mass="23060">MNNIYTKLHDKGGTMTRKKRKTNSKNAIRSALSRLLLEQSLESLTISQLTKEAGINRGTFYLHYVDKQDMFNQLKSELLGELGELFATSTVNRANFLASLQYIQDNYDFIYALMQMDYQEFHFLMKNFTLQLLDDTPHAKDHLVNKFQIPYKYAVEIFAATIEAVITKWLSTGAKEEPIEIATVVLSVTDFTTWNQPITE</sequence>
<dbReference type="GO" id="GO:0003677">
    <property type="term" value="F:DNA binding"/>
    <property type="evidence" value="ECO:0007669"/>
    <property type="project" value="UniProtKB-UniRule"/>
</dbReference>
<dbReference type="SUPFAM" id="SSF46689">
    <property type="entry name" value="Homeodomain-like"/>
    <property type="match status" value="1"/>
</dbReference>
<dbReference type="HOGENOM" id="CLU_087539_0_0_9"/>
<dbReference type="Pfam" id="PF00440">
    <property type="entry name" value="TetR_N"/>
    <property type="match status" value="1"/>
</dbReference>
<dbReference type="InterPro" id="IPR001647">
    <property type="entry name" value="HTH_TetR"/>
</dbReference>
<comment type="caution">
    <text evidence="5">The sequence shown here is derived from an EMBL/GenBank/DDBJ whole genome shotgun (WGS) entry which is preliminary data.</text>
</comment>
<name>E7SA85_9STRE</name>
<keyword evidence="6" id="KW-1185">Reference proteome</keyword>